<dbReference type="GeneID" id="68102677"/>
<accession>A0AA88GHW0</accession>
<dbReference type="PANTHER" id="PTHR32114:SF2">
    <property type="entry name" value="ABC TRANSPORTER ABCH.3"/>
    <property type="match status" value="1"/>
</dbReference>
<feature type="compositionally biased region" description="Low complexity" evidence="1">
    <location>
        <begin position="22"/>
        <end position="44"/>
    </location>
</feature>
<organism evidence="2 3">
    <name type="scientific">Naegleria lovaniensis</name>
    <name type="common">Amoeba</name>
    <dbReference type="NCBI Taxonomy" id="51637"/>
    <lineage>
        <taxon>Eukaryota</taxon>
        <taxon>Discoba</taxon>
        <taxon>Heterolobosea</taxon>
        <taxon>Tetramitia</taxon>
        <taxon>Eutetramitia</taxon>
        <taxon>Vahlkampfiidae</taxon>
        <taxon>Naegleria</taxon>
    </lineage>
</organism>
<dbReference type="EMBL" id="PYSW02000041">
    <property type="protein sequence ID" value="KAG2374849.1"/>
    <property type="molecule type" value="Genomic_DNA"/>
</dbReference>
<comment type="caution">
    <text evidence="2">The sequence shown here is derived from an EMBL/GenBank/DDBJ whole genome shotgun (WGS) entry which is preliminary data.</text>
</comment>
<evidence type="ECO:0000313" key="3">
    <source>
        <dbReference type="Proteomes" id="UP000816034"/>
    </source>
</evidence>
<sequence>MIHDNDNNQPRTGTPSSKRRSSSSIRFKSPVSETSPPSCYSSGMSNSSNSSCDLANSESETSLNQIGIYLANSGSIIENNDSLEPIFKRGIDVIDFVARTLNVHSDVVLIIDRNGKKLKNDSMCSEMFKNSDQLFVFIAKNWLDTTLKECMEIKEQSKKSITHDEQRLFQDLLDCCMKQYDAIQAIVKYFNSMKDKAQEITETIKKRIPELTKMNLSKLKNIYVNNNITNMGHPKSLNEHFNNVQEQMKTFIEKFNPRLEELNKISFGISLNTDKIENLFLEMTATRDDPDKWMNCIIELRSTLNTILMSDVYQQFLNLSKLSHTQSILSHFYPRFKVSAVVIIIVYKNWTDFFDKAMDHMDDIYNLTLLELHQRNLFCGRLQTTIDELNKLIRQENERRSSFTAMIKDFEKTHAYRYLCSLVPQLSHRVQEMEQQCNQTPDIVLSESEFNSTIIKYNTLYEQYRIKYSSPEMEQISYYSMLTFKTLSSIEQIKSSKDNIDESEKKNFEQDYLESVTEIQNLTMEVDSLKSEIDRFKHDNYKLELEIRNKHNLEMEIQNLQTKITSIEKEQNSTLKENETLRSSISDYETQLNMLRKQISTMTEKQTLMEEQYESLQNEHKHTIEKYQQVLQKSDKLQNDYEDDTEQLRKQISGLQKENSILIENELQLKKKISDLENENVCLKATHEEQEKQRQSTISSQDQEISDLKKKLHSLENEKREMIQNHMTSSQMEESQRSELEKKVETLNKKLERAQGNIKDLTESHAMEMDSIRKQLEDCERSRQEIESRNVKLALDFHNLASEIQTNKEDHYLREAKTVSYLSVLDTLLGELMAYLVHNYDLCEKLPDLGARAEDIKYLHDELREVLKNFNTESVDFSVVRRIEDVIRLIVKELDHPNKTNNNQRLV</sequence>
<dbReference type="RefSeq" id="XP_044544023.1">
    <property type="nucleotide sequence ID" value="XM_044685744.1"/>
</dbReference>
<proteinExistence type="predicted"/>
<feature type="region of interest" description="Disordered" evidence="1">
    <location>
        <begin position="1"/>
        <end position="44"/>
    </location>
</feature>
<dbReference type="Proteomes" id="UP000816034">
    <property type="component" value="Unassembled WGS sequence"/>
</dbReference>
<dbReference type="Gene3D" id="1.10.287.1490">
    <property type="match status" value="1"/>
</dbReference>
<name>A0AA88GHW0_NAELO</name>
<evidence type="ECO:0000256" key="1">
    <source>
        <dbReference type="SAM" id="MobiDB-lite"/>
    </source>
</evidence>
<reference evidence="2 3" key="1">
    <citation type="journal article" date="2018" name="BMC Genomics">
        <title>The genome of Naegleria lovaniensis, the basis for a comparative approach to unravel pathogenicity factors of the human pathogenic amoeba N. fowleri.</title>
        <authorList>
            <person name="Liechti N."/>
            <person name="Schurch N."/>
            <person name="Bruggmann R."/>
            <person name="Wittwer M."/>
        </authorList>
    </citation>
    <scope>NUCLEOTIDE SEQUENCE [LARGE SCALE GENOMIC DNA]</scope>
    <source>
        <strain evidence="2 3">ATCC 30569</strain>
    </source>
</reference>
<gene>
    <name evidence="2" type="ORF">C9374_010223</name>
</gene>
<dbReference type="PANTHER" id="PTHR32114">
    <property type="entry name" value="ABC TRANSPORTER ABCH.3"/>
    <property type="match status" value="1"/>
</dbReference>
<protein>
    <submittedName>
        <fullName evidence="2">Uncharacterized protein</fullName>
    </submittedName>
</protein>
<evidence type="ECO:0000313" key="2">
    <source>
        <dbReference type="EMBL" id="KAG2374849.1"/>
    </source>
</evidence>
<feature type="region of interest" description="Disordered" evidence="1">
    <location>
        <begin position="687"/>
        <end position="708"/>
    </location>
</feature>
<dbReference type="AlphaFoldDB" id="A0AA88GHW0"/>
<keyword evidence="3" id="KW-1185">Reference proteome</keyword>